<dbReference type="Gene3D" id="3.40.1080.10">
    <property type="entry name" value="Glutaconate Coenzyme A-transferase"/>
    <property type="match status" value="2"/>
</dbReference>
<comment type="function">
    <text evidence="3">Key enzyme for ketone body catabolism. Transfers the CoA moiety from succinate to acetoacetate. Formation of the enzyme-CoA intermediate proceeds via an unstable anhydride species formed between the carboxylate groups of the enzyme and substrate.</text>
</comment>
<keyword evidence="6" id="KW-1185">Reference proteome</keyword>
<dbReference type="InterPro" id="IPR037171">
    <property type="entry name" value="NagB/RpiA_transferase-like"/>
</dbReference>
<accession>A0AAV9QE97</accession>
<evidence type="ECO:0000256" key="2">
    <source>
        <dbReference type="ARBA" id="ARBA00022679"/>
    </source>
</evidence>
<dbReference type="NCBIfam" id="TIGR02429">
    <property type="entry name" value="pcaI_scoA_fam"/>
    <property type="match status" value="1"/>
</dbReference>
<organism evidence="5 6">
    <name type="scientific">Vermiconidia calcicola</name>
    <dbReference type="NCBI Taxonomy" id="1690605"/>
    <lineage>
        <taxon>Eukaryota</taxon>
        <taxon>Fungi</taxon>
        <taxon>Dikarya</taxon>
        <taxon>Ascomycota</taxon>
        <taxon>Pezizomycotina</taxon>
        <taxon>Dothideomycetes</taxon>
        <taxon>Dothideomycetidae</taxon>
        <taxon>Mycosphaerellales</taxon>
        <taxon>Extremaceae</taxon>
        <taxon>Vermiconidia</taxon>
    </lineage>
</organism>
<comment type="caution">
    <text evidence="5">The sequence shown here is derived from an EMBL/GenBank/DDBJ whole genome shotgun (WGS) entry which is preliminary data.</text>
</comment>
<dbReference type="NCBIfam" id="TIGR02428">
    <property type="entry name" value="pcaJ_scoB_fam"/>
    <property type="match status" value="1"/>
</dbReference>
<dbReference type="InterPro" id="IPR012792">
    <property type="entry name" value="3-oxoacid_CoA-transf_A"/>
</dbReference>
<feature type="active site" description="5-glutamyl coenzyme A thioester intermediate" evidence="4">
    <location>
        <position position="343"/>
    </location>
</feature>
<name>A0AAV9QE97_9PEZI</name>
<dbReference type="InterPro" id="IPR014388">
    <property type="entry name" value="3-oxoacid_CoA-transferase"/>
</dbReference>
<gene>
    <name evidence="5" type="ORF">LTR25_001853</name>
</gene>
<evidence type="ECO:0000256" key="3">
    <source>
        <dbReference type="PIRNR" id="PIRNR000858"/>
    </source>
</evidence>
<dbReference type="AlphaFoldDB" id="A0AAV9QE97"/>
<proteinExistence type="inferred from homology"/>
<comment type="pathway">
    <text evidence="3">Ketone metabolism; succinyl-CoA degradation; acetoacetyl-CoA from succinyl-CoA: step 1/1.</text>
</comment>
<dbReference type="PIRSF" id="PIRSF000858">
    <property type="entry name" value="SCOT-t"/>
    <property type="match status" value="1"/>
</dbReference>
<evidence type="ECO:0000256" key="1">
    <source>
        <dbReference type="ARBA" id="ARBA00007154"/>
    </source>
</evidence>
<dbReference type="EC" id="2.8.3.5" evidence="3"/>
<dbReference type="SMART" id="SM00882">
    <property type="entry name" value="CoA_trans"/>
    <property type="match status" value="2"/>
</dbReference>
<dbReference type="InterPro" id="IPR004165">
    <property type="entry name" value="CoA_trans_fam_I"/>
</dbReference>
<comment type="catalytic activity">
    <reaction evidence="3">
        <text>a 3-oxo acid + succinyl-CoA = a 3-oxoacyl-CoA + succinate</text>
        <dbReference type="Rhea" id="RHEA:24564"/>
        <dbReference type="ChEBI" id="CHEBI:30031"/>
        <dbReference type="ChEBI" id="CHEBI:35973"/>
        <dbReference type="ChEBI" id="CHEBI:57292"/>
        <dbReference type="ChEBI" id="CHEBI:90726"/>
        <dbReference type="EC" id="2.8.3.5"/>
    </reaction>
</comment>
<protein>
    <recommendedName>
        <fullName evidence="3">Succinyl-CoA:3-ketoacid-coenzyme A transferase</fullName>
        <ecNumber evidence="3">2.8.3.5</ecNumber>
    </recommendedName>
</protein>
<dbReference type="SUPFAM" id="SSF100950">
    <property type="entry name" value="NagB/RpiA/CoA transferase-like"/>
    <property type="match status" value="2"/>
</dbReference>
<keyword evidence="3" id="KW-0496">Mitochondrion</keyword>
<dbReference type="Proteomes" id="UP001345827">
    <property type="component" value="Unassembled WGS sequence"/>
</dbReference>
<dbReference type="Pfam" id="PF01144">
    <property type="entry name" value="CoA_trans"/>
    <property type="match status" value="2"/>
</dbReference>
<keyword evidence="2 3" id="KW-0808">Transferase</keyword>
<dbReference type="FunFam" id="3.40.1080.10:FF:000001">
    <property type="entry name" value="Succinyl-coa:3-ketoacid-coenzyme a transferase subunit b"/>
    <property type="match status" value="1"/>
</dbReference>
<evidence type="ECO:0000313" key="5">
    <source>
        <dbReference type="EMBL" id="KAK5541968.1"/>
    </source>
</evidence>
<evidence type="ECO:0000256" key="4">
    <source>
        <dbReference type="PIRSR" id="PIRSR000858-1"/>
    </source>
</evidence>
<dbReference type="PANTHER" id="PTHR13707:SF23">
    <property type="entry name" value="SUCCINYL-COA:3-KETOACID-COENZYME A TRANSFERASE"/>
    <property type="match status" value="1"/>
</dbReference>
<dbReference type="PANTHER" id="PTHR13707">
    <property type="entry name" value="KETOACID-COENZYME A TRANSFERASE"/>
    <property type="match status" value="1"/>
</dbReference>
<dbReference type="GO" id="GO:0046952">
    <property type="term" value="P:ketone body catabolic process"/>
    <property type="evidence" value="ECO:0007669"/>
    <property type="project" value="InterPro"/>
</dbReference>
<dbReference type="GO" id="GO:0008260">
    <property type="term" value="F:succinyl-CoA:3-oxo-acid CoA-transferase activity"/>
    <property type="evidence" value="ECO:0007669"/>
    <property type="project" value="UniProtKB-EC"/>
</dbReference>
<dbReference type="EMBL" id="JAXLQG010000003">
    <property type="protein sequence ID" value="KAK5541968.1"/>
    <property type="molecule type" value="Genomic_DNA"/>
</dbReference>
<reference evidence="5 6" key="1">
    <citation type="submission" date="2023-06" db="EMBL/GenBank/DDBJ databases">
        <title>Black Yeasts Isolated from many extreme environments.</title>
        <authorList>
            <person name="Coleine C."/>
            <person name="Stajich J.E."/>
            <person name="Selbmann L."/>
        </authorList>
    </citation>
    <scope>NUCLEOTIDE SEQUENCE [LARGE SCALE GENOMIC DNA]</scope>
    <source>
        <strain evidence="5 6">CCFEE 5887</strain>
    </source>
</reference>
<dbReference type="InterPro" id="IPR012791">
    <property type="entry name" value="3-oxoacid_CoA-transf_B"/>
</dbReference>
<comment type="similarity">
    <text evidence="1 3">Belongs to the 3-oxoacid CoA-transferase family.</text>
</comment>
<evidence type="ECO:0000313" key="6">
    <source>
        <dbReference type="Proteomes" id="UP001345827"/>
    </source>
</evidence>
<sequence length="515" mass="55485">MSTRSLQSLKAQASDIRHLQGSRSFSLCRSNRRIDKVFPSAAEAIKDMQPNTILLSGGFGLCGVPNTLINEVLNHPNINGLTAVSNNAGTKDSGLSLLLRSRQIKKMISSYIGTNKIFQDMYLNGELEVELSPQGTLAERCRAGGAGIPAFYTPAAVGTIVQTGELPLTHTAVGEPERYSRAKDVKVFDGKPYILENAINADYAFVRAHKADRLGNCQFRLTANNFNAPMGRNAKTTIVEAEHIVEVGELGPEEIHLSGIYVKRVIQAKTDNGIEIYVNATESEADPAKEVLGTGESVKTRERIAKRAAKEFRNGHYVNLGIGIPVLAAGYVSPEIEVQVHSENGILGMGPYPQKGEEDPDLINSAKETTTTLPGASCFSSEESFGMIRSGRIDLTILGGLQVGAKGDLANWMVPGKIKGFGGAMDLVSNPEKTKVIVTMEHTDKKGRPKIVNQCSLPLTGKACVSMIITDLGVFDVNFKTGLTIIEIADGVTIDEIKAKTEAPFKVAVDLRSML</sequence>